<dbReference type="AlphaFoldDB" id="A0A1G9W7L0"/>
<dbReference type="Proteomes" id="UP000198901">
    <property type="component" value="Unassembled WGS sequence"/>
</dbReference>
<dbReference type="RefSeq" id="WP_093207713.1">
    <property type="nucleotide sequence ID" value="NZ_FNGS01000009.1"/>
</dbReference>
<name>A0A1G9W7L0_9BACT</name>
<gene>
    <name evidence="2" type="ORF">SAMN04488090_4279</name>
</gene>
<keyword evidence="3" id="KW-1185">Reference proteome</keyword>
<evidence type="ECO:0000313" key="2">
    <source>
        <dbReference type="EMBL" id="SDM80512.1"/>
    </source>
</evidence>
<feature type="signal peptide" evidence="1">
    <location>
        <begin position="1"/>
        <end position="18"/>
    </location>
</feature>
<proteinExistence type="predicted"/>
<dbReference type="EMBL" id="FNGS01000009">
    <property type="protein sequence ID" value="SDM80512.1"/>
    <property type="molecule type" value="Genomic_DNA"/>
</dbReference>
<protein>
    <submittedName>
        <fullName evidence="2">Uncharacterized protein</fullName>
    </submittedName>
</protein>
<reference evidence="2 3" key="1">
    <citation type="submission" date="2016-10" db="EMBL/GenBank/DDBJ databases">
        <authorList>
            <person name="de Groot N.N."/>
        </authorList>
    </citation>
    <scope>NUCLEOTIDE SEQUENCE [LARGE SCALE GENOMIC DNA]</scope>
    <source>
        <strain evidence="2 3">DSM 21668</strain>
    </source>
</reference>
<evidence type="ECO:0000256" key="1">
    <source>
        <dbReference type="SAM" id="SignalP"/>
    </source>
</evidence>
<feature type="chain" id="PRO_5011558041" evidence="1">
    <location>
        <begin position="19"/>
        <end position="221"/>
    </location>
</feature>
<evidence type="ECO:0000313" key="3">
    <source>
        <dbReference type="Proteomes" id="UP000198901"/>
    </source>
</evidence>
<accession>A0A1G9W7L0</accession>
<dbReference type="STRING" id="563176.SAMN04488090_4279"/>
<sequence>MKKAAGILLLFGSLHAAAQQVNVNQFGPNKIEGSNQIAVGGYTQYENQPYVSEQWGQGFLRSTNGKWYLSDALNYNAYTGKPEFREGEKVYQSRFEVTAFVLGDTLSGKKYRAGFPAVDQQTPASFYEVLSDGSVKLVRYVKASLMDVTSFNSATKQKRFDFNESYYVVRPDQKIIRVKKDKKSLLEALPEQAARIEEIAASRKVKLKNWEEIRQVLAELP</sequence>
<dbReference type="OrthoDB" id="680837at2"/>
<organism evidence="2 3">
    <name type="scientific">Siphonobacter aquaeclarae</name>
    <dbReference type="NCBI Taxonomy" id="563176"/>
    <lineage>
        <taxon>Bacteria</taxon>
        <taxon>Pseudomonadati</taxon>
        <taxon>Bacteroidota</taxon>
        <taxon>Cytophagia</taxon>
        <taxon>Cytophagales</taxon>
        <taxon>Cytophagaceae</taxon>
        <taxon>Siphonobacter</taxon>
    </lineage>
</organism>
<keyword evidence="1" id="KW-0732">Signal</keyword>